<dbReference type="HOGENOM" id="CLU_2556830_0_0_11"/>
<accession>D9W9M7</accession>
<organism evidence="1 2">
    <name type="scientific">Streptomyces himastatinicus ATCC 53653</name>
    <dbReference type="NCBI Taxonomy" id="457427"/>
    <lineage>
        <taxon>Bacteria</taxon>
        <taxon>Bacillati</taxon>
        <taxon>Actinomycetota</taxon>
        <taxon>Actinomycetes</taxon>
        <taxon>Kitasatosporales</taxon>
        <taxon>Streptomycetaceae</taxon>
        <taxon>Streptomyces</taxon>
        <taxon>Streptomyces violaceusniger group</taxon>
    </lineage>
</organism>
<keyword evidence="2" id="KW-1185">Reference proteome</keyword>
<evidence type="ECO:0000313" key="1">
    <source>
        <dbReference type="EMBL" id="EFL20715.1"/>
    </source>
</evidence>
<dbReference type="EMBL" id="GG657754">
    <property type="protein sequence ID" value="EFL20715.1"/>
    <property type="molecule type" value="Genomic_DNA"/>
</dbReference>
<dbReference type="STRING" id="457427.SSOG_00427"/>
<dbReference type="AlphaFoldDB" id="D9W9M7"/>
<gene>
    <name evidence="1" type="ORF">SSOG_00427</name>
</gene>
<name>D9W9M7_9ACTN</name>
<protein>
    <submittedName>
        <fullName evidence="1">Uncharacterized protein</fullName>
    </submittedName>
</protein>
<reference evidence="1 2" key="1">
    <citation type="submission" date="2009-02" db="EMBL/GenBank/DDBJ databases">
        <title>Annotation of Streptomyces hygroscopicus strain ATCC 53653.</title>
        <authorList>
            <consortium name="The Broad Institute Genome Sequencing Platform"/>
            <consortium name="Broad Institute Microbial Sequencing Center"/>
            <person name="Fischbach M."/>
            <person name="Godfrey P."/>
            <person name="Ward D."/>
            <person name="Young S."/>
            <person name="Zeng Q."/>
            <person name="Koehrsen M."/>
            <person name="Alvarado L."/>
            <person name="Berlin A.M."/>
            <person name="Bochicchio J."/>
            <person name="Borenstein D."/>
            <person name="Chapman S.B."/>
            <person name="Chen Z."/>
            <person name="Engels R."/>
            <person name="Freedman E."/>
            <person name="Gellesch M."/>
            <person name="Goldberg J."/>
            <person name="Griggs A."/>
            <person name="Gujja S."/>
            <person name="Heilman E.R."/>
            <person name="Heiman D.I."/>
            <person name="Hepburn T.A."/>
            <person name="Howarth C."/>
            <person name="Jen D."/>
            <person name="Larson L."/>
            <person name="Lewis B."/>
            <person name="Mehta T."/>
            <person name="Park D."/>
            <person name="Pearson M."/>
            <person name="Richards J."/>
            <person name="Roberts A."/>
            <person name="Saif S."/>
            <person name="Shea T.D."/>
            <person name="Shenoy N."/>
            <person name="Sisk P."/>
            <person name="Stolte C."/>
            <person name="Sykes S.N."/>
            <person name="Thomson T."/>
            <person name="Walk T."/>
            <person name="White J."/>
            <person name="Yandava C."/>
            <person name="Straight P."/>
            <person name="Clardy J."/>
            <person name="Hung D."/>
            <person name="Kolter R."/>
            <person name="Mekalanos J."/>
            <person name="Walker S."/>
            <person name="Walsh C.T."/>
            <person name="Wieland-Brown L.C."/>
            <person name="Haas B."/>
            <person name="Nusbaum C."/>
            <person name="Birren B."/>
        </authorList>
    </citation>
    <scope>NUCLEOTIDE SEQUENCE [LARGE SCALE GENOMIC DNA]</scope>
    <source>
        <strain evidence="1 2">ATCC 53653</strain>
    </source>
</reference>
<dbReference type="Proteomes" id="UP000003963">
    <property type="component" value="Unassembled WGS sequence"/>
</dbReference>
<sequence length="82" mass="8882">MADLLVTFEGRWDTYREAEVPDWTAAHPPGRFCHLVYDVPGGRAAQVGRTARARGAAVHCAVPGAGANPWRSAPDELEEAPR</sequence>
<evidence type="ECO:0000313" key="2">
    <source>
        <dbReference type="Proteomes" id="UP000003963"/>
    </source>
</evidence>
<proteinExistence type="predicted"/>